<feature type="transmembrane region" description="Helical" evidence="1">
    <location>
        <begin position="270"/>
        <end position="287"/>
    </location>
</feature>
<reference evidence="3 4" key="1">
    <citation type="journal article" date="2011" name="Front. Microbiol.">
        <title>Genomic signatures of strain selection and enhancement in Bacillus atrophaeus var. globigii, a historical biowarfare simulant.</title>
        <authorList>
            <person name="Gibbons H.S."/>
            <person name="Broomall S.M."/>
            <person name="McNew L.A."/>
            <person name="Daligault H."/>
            <person name="Chapman C."/>
            <person name="Bruce D."/>
            <person name="Karavis M."/>
            <person name="Krepps M."/>
            <person name="McGregor P.A."/>
            <person name="Hong C."/>
            <person name="Park K.H."/>
            <person name="Akmal A."/>
            <person name="Feldman A."/>
            <person name="Lin J.S."/>
            <person name="Chang W.E."/>
            <person name="Higgs B.W."/>
            <person name="Demirev P."/>
            <person name="Lindquist J."/>
            <person name="Liem A."/>
            <person name="Fochler E."/>
            <person name="Read T.D."/>
            <person name="Tapia R."/>
            <person name="Johnson S."/>
            <person name="Bishop-Lilly K.A."/>
            <person name="Detter C."/>
            <person name="Han C."/>
            <person name="Sozhamannan S."/>
            <person name="Rosenzweig C.N."/>
            <person name="Skowronski E.W."/>
        </authorList>
    </citation>
    <scope>NUCLEOTIDE SEQUENCE [LARGE SCALE GENOMIC DNA]</scope>
    <source>
        <strain evidence="3 4">AIT1</strain>
    </source>
</reference>
<keyword evidence="1" id="KW-0812">Transmembrane</keyword>
<dbReference type="InterPro" id="IPR000620">
    <property type="entry name" value="EamA_dom"/>
</dbReference>
<dbReference type="PANTHER" id="PTHR22911:SF103">
    <property type="entry name" value="BLR2811 PROTEIN"/>
    <property type="match status" value="1"/>
</dbReference>
<keyword evidence="1" id="KW-0472">Membrane</keyword>
<dbReference type="EMBL" id="PIPQ01000001">
    <property type="protein sequence ID" value="RUO44407.1"/>
    <property type="molecule type" value="Genomic_DNA"/>
</dbReference>
<gene>
    <name evidence="3" type="ORF">CWE15_04330</name>
</gene>
<feature type="transmembrane region" description="Helical" evidence="1">
    <location>
        <begin position="12"/>
        <end position="30"/>
    </location>
</feature>
<dbReference type="OrthoDB" id="148351at2"/>
<keyword evidence="1" id="KW-1133">Transmembrane helix</keyword>
<dbReference type="Pfam" id="PF00892">
    <property type="entry name" value="EamA"/>
    <property type="match status" value="2"/>
</dbReference>
<dbReference type="GO" id="GO:0016020">
    <property type="term" value="C:membrane"/>
    <property type="evidence" value="ECO:0007669"/>
    <property type="project" value="InterPro"/>
</dbReference>
<name>A0A432XAJ6_9GAMM</name>
<dbReference type="PANTHER" id="PTHR22911">
    <property type="entry name" value="ACYL-MALONYL CONDENSING ENZYME-RELATED"/>
    <property type="match status" value="1"/>
</dbReference>
<accession>A0A432XAJ6</accession>
<dbReference type="AlphaFoldDB" id="A0A432XAJ6"/>
<dbReference type="Proteomes" id="UP000286976">
    <property type="component" value="Unassembled WGS sequence"/>
</dbReference>
<evidence type="ECO:0000313" key="3">
    <source>
        <dbReference type="EMBL" id="RUO44407.1"/>
    </source>
</evidence>
<evidence type="ECO:0000259" key="2">
    <source>
        <dbReference type="Pfam" id="PF00892"/>
    </source>
</evidence>
<organism evidence="3 4">
    <name type="scientific">Aliidiomarina taiwanensis</name>
    <dbReference type="NCBI Taxonomy" id="946228"/>
    <lineage>
        <taxon>Bacteria</taxon>
        <taxon>Pseudomonadati</taxon>
        <taxon>Pseudomonadota</taxon>
        <taxon>Gammaproteobacteria</taxon>
        <taxon>Alteromonadales</taxon>
        <taxon>Idiomarinaceae</taxon>
        <taxon>Aliidiomarina</taxon>
    </lineage>
</organism>
<dbReference type="InterPro" id="IPR037185">
    <property type="entry name" value="EmrE-like"/>
</dbReference>
<dbReference type="SUPFAM" id="SSF103481">
    <property type="entry name" value="Multidrug resistance efflux transporter EmrE"/>
    <property type="match status" value="2"/>
</dbReference>
<feature type="domain" description="EamA" evidence="2">
    <location>
        <begin position="15"/>
        <end position="147"/>
    </location>
</feature>
<feature type="transmembrane region" description="Helical" evidence="1">
    <location>
        <begin position="76"/>
        <end position="97"/>
    </location>
</feature>
<protein>
    <submittedName>
        <fullName evidence="3">EamA family transporter</fullName>
    </submittedName>
</protein>
<proteinExistence type="predicted"/>
<evidence type="ECO:0000313" key="4">
    <source>
        <dbReference type="Proteomes" id="UP000286976"/>
    </source>
</evidence>
<sequence length="306" mass="33829">MFMSDSLFKSENISRGIIFMVLAVFCFALMDVSMKQLATDLSSYQISFFRGVTSLPFILGWILLSKNMARLKVIRADLHILRGLISIGFLITTVLTLRELPLANAYALFFAAPLTITLLSAIVLKEPVGKYRYTAVVVGFIGVLVMLNPKAMGFASIGVIAGLLSMLGYSCSMILVRYLHRTETSEALMFYFILSLSIGCGFLSIFHWETVTMAHAPWLLLLGVSGAIGQYLLTEAYRKAPPSILSSFEYTAMIWAIGLGYIFWSELPSIWVLVGSAIVIGSGIYISHRETVRKAPATPKVRHVND</sequence>
<feature type="transmembrane region" description="Helical" evidence="1">
    <location>
        <begin position="42"/>
        <end position="64"/>
    </location>
</feature>
<feature type="transmembrane region" description="Helical" evidence="1">
    <location>
        <begin position="131"/>
        <end position="148"/>
    </location>
</feature>
<feature type="transmembrane region" description="Helical" evidence="1">
    <location>
        <begin position="154"/>
        <end position="176"/>
    </location>
</feature>
<feature type="transmembrane region" description="Helical" evidence="1">
    <location>
        <begin position="103"/>
        <end position="124"/>
    </location>
</feature>
<keyword evidence="4" id="KW-1185">Reference proteome</keyword>
<feature type="transmembrane region" description="Helical" evidence="1">
    <location>
        <begin position="214"/>
        <end position="233"/>
    </location>
</feature>
<feature type="transmembrane region" description="Helical" evidence="1">
    <location>
        <begin position="245"/>
        <end position="264"/>
    </location>
</feature>
<comment type="caution">
    <text evidence="3">The sequence shown here is derived from an EMBL/GenBank/DDBJ whole genome shotgun (WGS) entry which is preliminary data.</text>
</comment>
<evidence type="ECO:0000256" key="1">
    <source>
        <dbReference type="SAM" id="Phobius"/>
    </source>
</evidence>
<feature type="domain" description="EamA" evidence="2">
    <location>
        <begin position="157"/>
        <end position="282"/>
    </location>
</feature>
<feature type="transmembrane region" description="Helical" evidence="1">
    <location>
        <begin position="188"/>
        <end position="208"/>
    </location>
</feature>